<dbReference type="SUPFAM" id="SSF117991">
    <property type="entry name" value="YbeD/HP0495-like"/>
    <property type="match status" value="1"/>
</dbReference>
<comment type="similarity">
    <text evidence="1 2">Belongs to the UPF0250 family.</text>
</comment>
<dbReference type="EMBL" id="MEIL01000029">
    <property type="protein sequence ID" value="PIT38159.1"/>
    <property type="molecule type" value="Genomic_DNA"/>
</dbReference>
<name>A0A2N9X4Q6_9NEIS</name>
<reference evidence="3" key="1">
    <citation type="journal article" date="2017" name="MBio">
        <title>Type VI secretion-mediated competition in the bee gut microbiome.</title>
        <authorList>
            <person name="Steele M.I."/>
            <person name="Kwong W.K."/>
            <person name="Powell J.E."/>
            <person name="Whiteley M."/>
            <person name="Moran N.A."/>
        </authorList>
    </citation>
    <scope>NUCLEOTIDE SEQUENCE [LARGE SCALE GENOMIC DNA]</scope>
    <source>
        <strain evidence="3">WkB273</strain>
    </source>
</reference>
<dbReference type="RefSeq" id="WP_100152183.1">
    <property type="nucleotide sequence ID" value="NZ_MEIL01000029.1"/>
</dbReference>
<evidence type="ECO:0000313" key="3">
    <source>
        <dbReference type="EMBL" id="PIT38159.1"/>
    </source>
</evidence>
<sequence>MMSDDLKTSIIEFPLDFPIKVMGEQHPEFAARVLDVVQQHAPETAASDINTRPSSKGNYISATVVVRAESQQQLDDIYRSLSSHPMVKVVL</sequence>
<dbReference type="Proteomes" id="UP000230202">
    <property type="component" value="Unassembled WGS sequence"/>
</dbReference>
<dbReference type="PANTHER" id="PTHR38036">
    <property type="entry name" value="UPF0250 PROTEIN YBED"/>
    <property type="match status" value="1"/>
</dbReference>
<evidence type="ECO:0000256" key="1">
    <source>
        <dbReference type="ARBA" id="ARBA00008460"/>
    </source>
</evidence>
<accession>A0A2N9X4Q6</accession>
<dbReference type="AlphaFoldDB" id="A0A2N9X4Q6"/>
<organism evidence="3 4">
    <name type="scientific">Snodgrassella alvi</name>
    <dbReference type="NCBI Taxonomy" id="1196083"/>
    <lineage>
        <taxon>Bacteria</taxon>
        <taxon>Pseudomonadati</taxon>
        <taxon>Pseudomonadota</taxon>
        <taxon>Betaproteobacteria</taxon>
        <taxon>Neisseriales</taxon>
        <taxon>Neisseriaceae</taxon>
        <taxon>Snodgrassella</taxon>
    </lineage>
</organism>
<proteinExistence type="inferred from homology"/>
<dbReference type="InterPro" id="IPR027471">
    <property type="entry name" value="YbeD-like_sf"/>
</dbReference>
<evidence type="ECO:0000313" key="4">
    <source>
        <dbReference type="Proteomes" id="UP000230202"/>
    </source>
</evidence>
<dbReference type="Gene3D" id="3.30.70.260">
    <property type="match status" value="1"/>
</dbReference>
<keyword evidence="4" id="KW-1185">Reference proteome</keyword>
<dbReference type="InterPro" id="IPR007454">
    <property type="entry name" value="UPF0250_YbeD-like"/>
</dbReference>
<dbReference type="Pfam" id="PF04359">
    <property type="entry name" value="DUF493"/>
    <property type="match status" value="1"/>
</dbReference>
<evidence type="ECO:0000256" key="2">
    <source>
        <dbReference type="HAMAP-Rule" id="MF_00659"/>
    </source>
</evidence>
<protein>
    <recommendedName>
        <fullName evidence="2">UPF0250 protein BHC54_06270</fullName>
    </recommendedName>
</protein>
<gene>
    <name evidence="3" type="ORF">BHC54_06270</name>
</gene>
<dbReference type="HAMAP" id="MF_00659">
    <property type="entry name" value="UPF0250"/>
    <property type="match status" value="1"/>
</dbReference>
<dbReference type="PANTHER" id="PTHR38036:SF1">
    <property type="entry name" value="UPF0250 PROTEIN YBED"/>
    <property type="match status" value="1"/>
</dbReference>
<comment type="caution">
    <text evidence="3">The sequence shown here is derived from an EMBL/GenBank/DDBJ whole genome shotgun (WGS) entry which is preliminary data.</text>
</comment>